<dbReference type="InterPro" id="IPR029058">
    <property type="entry name" value="AB_hydrolase_fold"/>
</dbReference>
<dbReference type="SUPFAM" id="SSF53474">
    <property type="entry name" value="alpha/beta-Hydrolases"/>
    <property type="match status" value="1"/>
</dbReference>
<organism evidence="8 9">
    <name type="scientific">Thelonectria olida</name>
    <dbReference type="NCBI Taxonomy" id="1576542"/>
    <lineage>
        <taxon>Eukaryota</taxon>
        <taxon>Fungi</taxon>
        <taxon>Dikarya</taxon>
        <taxon>Ascomycota</taxon>
        <taxon>Pezizomycotina</taxon>
        <taxon>Sordariomycetes</taxon>
        <taxon>Hypocreomycetidae</taxon>
        <taxon>Hypocreales</taxon>
        <taxon>Nectriaceae</taxon>
        <taxon>Thelonectria</taxon>
    </lineage>
</organism>
<dbReference type="PANTHER" id="PTHR48182:SF2">
    <property type="entry name" value="PROTEIN SERAC1"/>
    <property type="match status" value="1"/>
</dbReference>
<feature type="region of interest" description="Disordered" evidence="7">
    <location>
        <begin position="358"/>
        <end position="378"/>
    </location>
</feature>
<dbReference type="PANTHER" id="PTHR48182">
    <property type="entry name" value="PROTEIN SERAC1"/>
    <property type="match status" value="1"/>
</dbReference>
<evidence type="ECO:0000256" key="5">
    <source>
        <dbReference type="ARBA" id="ARBA00023128"/>
    </source>
</evidence>
<dbReference type="GO" id="GO:0016020">
    <property type="term" value="C:membrane"/>
    <property type="evidence" value="ECO:0007669"/>
    <property type="project" value="UniProtKB-SubCell"/>
</dbReference>
<name>A0A9P9AIA3_9HYPO</name>
<evidence type="ECO:0000313" key="8">
    <source>
        <dbReference type="EMBL" id="KAH6883575.1"/>
    </source>
</evidence>
<protein>
    <recommendedName>
        <fullName evidence="10">DUF676 domain-containing protein</fullName>
    </recommendedName>
</protein>
<dbReference type="EMBL" id="JAGPYM010000023">
    <property type="protein sequence ID" value="KAH6883575.1"/>
    <property type="molecule type" value="Genomic_DNA"/>
</dbReference>
<evidence type="ECO:0000313" key="9">
    <source>
        <dbReference type="Proteomes" id="UP000777438"/>
    </source>
</evidence>
<proteinExistence type="predicted"/>
<comment type="caution">
    <text evidence="8">The sequence shown here is derived from an EMBL/GenBank/DDBJ whole genome shotgun (WGS) entry which is preliminary data.</text>
</comment>
<evidence type="ECO:0008006" key="10">
    <source>
        <dbReference type="Google" id="ProtNLM"/>
    </source>
</evidence>
<gene>
    <name evidence="8" type="ORF">B0T10DRAFT_494491</name>
</gene>
<evidence type="ECO:0000256" key="3">
    <source>
        <dbReference type="ARBA" id="ARBA00004370"/>
    </source>
</evidence>
<accession>A0A9P9AIA3</accession>
<evidence type="ECO:0000256" key="2">
    <source>
        <dbReference type="ARBA" id="ARBA00004240"/>
    </source>
</evidence>
<keyword evidence="6" id="KW-0472">Membrane</keyword>
<reference evidence="8 9" key="1">
    <citation type="journal article" date="2021" name="Nat. Commun.">
        <title>Genetic determinants of endophytism in the Arabidopsis root mycobiome.</title>
        <authorList>
            <person name="Mesny F."/>
            <person name="Miyauchi S."/>
            <person name="Thiergart T."/>
            <person name="Pickel B."/>
            <person name="Atanasova L."/>
            <person name="Karlsson M."/>
            <person name="Huettel B."/>
            <person name="Barry K.W."/>
            <person name="Haridas S."/>
            <person name="Chen C."/>
            <person name="Bauer D."/>
            <person name="Andreopoulos W."/>
            <person name="Pangilinan J."/>
            <person name="LaButti K."/>
            <person name="Riley R."/>
            <person name="Lipzen A."/>
            <person name="Clum A."/>
            <person name="Drula E."/>
            <person name="Henrissat B."/>
            <person name="Kohler A."/>
            <person name="Grigoriev I.V."/>
            <person name="Martin F.M."/>
            <person name="Hacquard S."/>
        </authorList>
    </citation>
    <scope>NUCLEOTIDE SEQUENCE [LARGE SCALE GENOMIC DNA]</scope>
    <source>
        <strain evidence="8 9">MPI-CAGE-CH-0241</strain>
    </source>
</reference>
<dbReference type="Proteomes" id="UP000777438">
    <property type="component" value="Unassembled WGS sequence"/>
</dbReference>
<evidence type="ECO:0000256" key="1">
    <source>
        <dbReference type="ARBA" id="ARBA00004173"/>
    </source>
</evidence>
<dbReference type="GO" id="GO:0005739">
    <property type="term" value="C:mitochondrion"/>
    <property type="evidence" value="ECO:0007669"/>
    <property type="project" value="UniProtKB-SubCell"/>
</dbReference>
<feature type="compositionally biased region" description="Basic and acidic residues" evidence="7">
    <location>
        <begin position="362"/>
        <end position="378"/>
    </location>
</feature>
<dbReference type="OrthoDB" id="7464126at2759"/>
<keyword evidence="5" id="KW-0496">Mitochondrion</keyword>
<sequence length="394" mass="44320">MGIIRILSKIFGGCEVSQRAELAQPATERRNYGCWIAYPPEPKHKTNNETVDFVFVHGITGTQAGTWTTKNSGEDILWPRDLLPRKIPNCRVILFGYDADVVRFWAEAGQNHLGDHATSLVGALGDLRRESKTTSRPIIFTAHSMGGLLVQNALTLSKDNSAPHLSDIFTSTFAVAFLGTPNHGSDLAFWATLASKFIEPIKRTNWSLLAVLRERSEILDDVQSRFHTLIHNREQQKNPYPIQLCCFFEELPLKGLGKIVEKKSATLYGWPCYSIHANHMNMSKFTDPGDSGFTRVCGELWGWVEDLKELRANNGTVGPAVQVPSTPVPEATKKRRQELKDVVAEIREMEAQISEVEEDLKEVEKESGGSRKGEKLRRELVKLKRRKEKLDAKL</sequence>
<evidence type="ECO:0000256" key="4">
    <source>
        <dbReference type="ARBA" id="ARBA00022824"/>
    </source>
</evidence>
<dbReference type="GO" id="GO:0005783">
    <property type="term" value="C:endoplasmic reticulum"/>
    <property type="evidence" value="ECO:0007669"/>
    <property type="project" value="UniProtKB-SubCell"/>
</dbReference>
<comment type="subcellular location">
    <subcellularLocation>
        <location evidence="2">Endoplasmic reticulum</location>
    </subcellularLocation>
    <subcellularLocation>
        <location evidence="3">Membrane</location>
    </subcellularLocation>
    <subcellularLocation>
        <location evidence="1">Mitochondrion</location>
    </subcellularLocation>
</comment>
<keyword evidence="9" id="KW-1185">Reference proteome</keyword>
<keyword evidence="4" id="KW-0256">Endoplasmic reticulum</keyword>
<dbReference type="Gene3D" id="3.40.50.1820">
    <property type="entry name" value="alpha/beta hydrolase"/>
    <property type="match status" value="1"/>
</dbReference>
<evidence type="ECO:0000256" key="6">
    <source>
        <dbReference type="ARBA" id="ARBA00023136"/>
    </source>
</evidence>
<dbReference type="InterPro" id="IPR052374">
    <property type="entry name" value="SERAC1"/>
</dbReference>
<evidence type="ECO:0000256" key="7">
    <source>
        <dbReference type="SAM" id="MobiDB-lite"/>
    </source>
</evidence>
<dbReference type="AlphaFoldDB" id="A0A9P9AIA3"/>